<dbReference type="GO" id="GO:0008270">
    <property type="term" value="F:zinc ion binding"/>
    <property type="evidence" value="ECO:0007669"/>
    <property type="project" value="UniProtKB-KW"/>
</dbReference>
<dbReference type="Pfam" id="PF00320">
    <property type="entry name" value="GATA"/>
    <property type="match status" value="1"/>
</dbReference>
<dbReference type="InterPro" id="IPR051140">
    <property type="entry name" value="GATA_TF"/>
</dbReference>
<dbReference type="PROSITE" id="PS50114">
    <property type="entry name" value="GATA_ZN_FINGER_2"/>
    <property type="match status" value="1"/>
</dbReference>
<protein>
    <submittedName>
        <fullName evidence="7">Protein GAT2</fullName>
    </submittedName>
</protein>
<feature type="compositionally biased region" description="Basic residues" evidence="5">
    <location>
        <begin position="356"/>
        <end position="369"/>
    </location>
</feature>
<dbReference type="VEuPathDB" id="FungiDB:B1J91_D03608g"/>
<dbReference type="VEuPathDB" id="FungiDB:GVI51_D03553"/>
<dbReference type="SUPFAM" id="SSF57716">
    <property type="entry name" value="Glucocorticoid receptor-like (DNA-binding domain)"/>
    <property type="match status" value="1"/>
</dbReference>
<evidence type="ECO:0000256" key="5">
    <source>
        <dbReference type="SAM" id="MobiDB-lite"/>
    </source>
</evidence>
<evidence type="ECO:0000256" key="4">
    <source>
        <dbReference type="PROSITE-ProRule" id="PRU00094"/>
    </source>
</evidence>
<dbReference type="CDD" id="cd00202">
    <property type="entry name" value="ZnF_GATA"/>
    <property type="match status" value="1"/>
</dbReference>
<accession>A0A0W0E2C7</accession>
<dbReference type="SMART" id="SM00401">
    <property type="entry name" value="ZnF_GATA"/>
    <property type="match status" value="1"/>
</dbReference>
<dbReference type="InterPro" id="IPR000679">
    <property type="entry name" value="Znf_GATA"/>
</dbReference>
<dbReference type="Proteomes" id="UP000054886">
    <property type="component" value="Unassembled WGS sequence"/>
</dbReference>
<reference evidence="7 8" key="1">
    <citation type="submission" date="2015-10" db="EMBL/GenBank/DDBJ databases">
        <title>Draft genomes sequences of Candida glabrata isolates 1A, 1B, 2A, 2B, 3A and 3B.</title>
        <authorList>
            <person name="Haavelsrud O.E."/>
            <person name="Gaustad P."/>
        </authorList>
    </citation>
    <scope>NUCLEOTIDE SEQUENCE [LARGE SCALE GENOMIC DNA]</scope>
    <source>
        <strain evidence="7">910700640</strain>
    </source>
</reference>
<evidence type="ECO:0000256" key="1">
    <source>
        <dbReference type="ARBA" id="ARBA00022723"/>
    </source>
</evidence>
<dbReference type="GO" id="GO:0006355">
    <property type="term" value="P:regulation of DNA-templated transcription"/>
    <property type="evidence" value="ECO:0007669"/>
    <property type="project" value="InterPro"/>
</dbReference>
<dbReference type="VEuPathDB" id="FungiDB:GWK60_D03773"/>
<evidence type="ECO:0000313" key="7">
    <source>
        <dbReference type="EMBL" id="KTB01287.1"/>
    </source>
</evidence>
<evidence type="ECO:0000313" key="8">
    <source>
        <dbReference type="Proteomes" id="UP000054886"/>
    </source>
</evidence>
<dbReference type="GO" id="GO:0043565">
    <property type="term" value="F:sequence-specific DNA binding"/>
    <property type="evidence" value="ECO:0007669"/>
    <property type="project" value="InterPro"/>
</dbReference>
<dbReference type="EMBL" id="LLZZ01000131">
    <property type="protein sequence ID" value="KTB01287.1"/>
    <property type="molecule type" value="Genomic_DNA"/>
</dbReference>
<feature type="compositionally biased region" description="Low complexity" evidence="5">
    <location>
        <begin position="328"/>
        <end position="344"/>
    </location>
</feature>
<dbReference type="PANTHER" id="PTHR45658">
    <property type="entry name" value="GATA TRANSCRIPTION FACTOR"/>
    <property type="match status" value="1"/>
</dbReference>
<keyword evidence="1" id="KW-0479">Metal-binding</keyword>
<sequence>MPLPPIYTNRFGYENSNISLPSFSELTSMLNLPRYTLPKPRIQICSHLRPRTQATTGGIDGTANNKPISAYIFMERQPQTTPKIPIVSGSSVSPGAATPYYGALPYDVSRRKLSIASLDNGIRPVNSLSPTISITPVSSYGSVPPKLASVALDNPGVPEPSFAPPSMPRINGVCSHRYKIKVTPERETSSMRARCNNSGADKLHSLSAVASALVEEECMVKTENSYPLSPDSINNSVLKSRNNSIDSLISGAIPKFDKEARNNCDGAAQELPAKASYIVSATDDVKEVPSVTLTSSATSNDVTVESQLITAERDAIILAGSQRRESQRSSGSSGSHGSALSQDSSEPKFNTIGSSIRRRKSKPGKVSKSGKNRNVFGYCLQCGKVDTPEWRNGPQGKATLCNACGLFYKKLKKYFADENMAIQFMQHRSIVDPEDRTMPKF</sequence>
<evidence type="ECO:0000259" key="6">
    <source>
        <dbReference type="PROSITE" id="PS50114"/>
    </source>
</evidence>
<dbReference type="VEuPathDB" id="FungiDB:CAGL0D03608g"/>
<evidence type="ECO:0000256" key="2">
    <source>
        <dbReference type="ARBA" id="ARBA00022771"/>
    </source>
</evidence>
<name>A0A0W0E2C7_CANGB</name>
<keyword evidence="3" id="KW-0862">Zinc</keyword>
<feature type="region of interest" description="Disordered" evidence="5">
    <location>
        <begin position="321"/>
        <end position="369"/>
    </location>
</feature>
<comment type="caution">
    <text evidence="7">The sequence shown here is derived from an EMBL/GenBank/DDBJ whole genome shotgun (WGS) entry which is preliminary data.</text>
</comment>
<feature type="domain" description="GATA-type" evidence="6">
    <location>
        <begin position="379"/>
        <end position="409"/>
    </location>
</feature>
<evidence type="ECO:0000256" key="3">
    <source>
        <dbReference type="ARBA" id="ARBA00022833"/>
    </source>
</evidence>
<dbReference type="InterPro" id="IPR013088">
    <property type="entry name" value="Znf_NHR/GATA"/>
</dbReference>
<proteinExistence type="predicted"/>
<dbReference type="Gene3D" id="3.30.50.10">
    <property type="entry name" value="Erythroid Transcription Factor GATA-1, subunit A"/>
    <property type="match status" value="1"/>
</dbReference>
<gene>
    <name evidence="7" type="ORF">AO440_000765</name>
</gene>
<dbReference type="AlphaFoldDB" id="A0A0W0E2C7"/>
<dbReference type="PANTHER" id="PTHR45658:SF149">
    <property type="entry name" value="PROTEIN GAT3-RELATED"/>
    <property type="match status" value="1"/>
</dbReference>
<dbReference type="PROSITE" id="PS00344">
    <property type="entry name" value="GATA_ZN_FINGER_1"/>
    <property type="match status" value="1"/>
</dbReference>
<keyword evidence="2 4" id="KW-0863">Zinc-finger</keyword>
<organism evidence="7 8">
    <name type="scientific">Candida glabrata</name>
    <name type="common">Yeast</name>
    <name type="synonym">Torulopsis glabrata</name>
    <dbReference type="NCBI Taxonomy" id="5478"/>
    <lineage>
        <taxon>Eukaryota</taxon>
        <taxon>Fungi</taxon>
        <taxon>Dikarya</taxon>
        <taxon>Ascomycota</taxon>
        <taxon>Saccharomycotina</taxon>
        <taxon>Saccharomycetes</taxon>
        <taxon>Saccharomycetales</taxon>
        <taxon>Saccharomycetaceae</taxon>
        <taxon>Nakaseomyces</taxon>
    </lineage>
</organism>